<dbReference type="PROSITE" id="PS00092">
    <property type="entry name" value="N6_MTASE"/>
    <property type="match status" value="1"/>
</dbReference>
<comment type="caution">
    <text evidence="1">The sequence shown here is derived from an EMBL/GenBank/DDBJ whole genome shotgun (WGS) entry which is preliminary data.</text>
</comment>
<evidence type="ECO:0008006" key="2">
    <source>
        <dbReference type="Google" id="ProtNLM"/>
    </source>
</evidence>
<dbReference type="GO" id="GO:0003676">
    <property type="term" value="F:nucleic acid binding"/>
    <property type="evidence" value="ECO:0007669"/>
    <property type="project" value="InterPro"/>
</dbReference>
<dbReference type="InterPro" id="IPR029063">
    <property type="entry name" value="SAM-dependent_MTases_sf"/>
</dbReference>
<organism evidence="1">
    <name type="scientific">marine sediment metagenome</name>
    <dbReference type="NCBI Taxonomy" id="412755"/>
    <lineage>
        <taxon>unclassified sequences</taxon>
        <taxon>metagenomes</taxon>
        <taxon>ecological metagenomes</taxon>
    </lineage>
</organism>
<reference evidence="1" key="1">
    <citation type="journal article" date="2014" name="Front. Microbiol.">
        <title>High frequency of phylogenetically diverse reductive dehalogenase-homologous genes in deep subseafloor sedimentary metagenomes.</title>
        <authorList>
            <person name="Kawai M."/>
            <person name="Futagami T."/>
            <person name="Toyoda A."/>
            <person name="Takaki Y."/>
            <person name="Nishi S."/>
            <person name="Hori S."/>
            <person name="Arai W."/>
            <person name="Tsubouchi T."/>
            <person name="Morono Y."/>
            <person name="Uchiyama I."/>
            <person name="Ito T."/>
            <person name="Fujiyama A."/>
            <person name="Inagaki F."/>
            <person name="Takami H."/>
        </authorList>
    </citation>
    <scope>NUCLEOTIDE SEQUENCE</scope>
    <source>
        <strain evidence="1">Expedition CK06-06</strain>
    </source>
</reference>
<protein>
    <recommendedName>
        <fullName evidence="2">DNA methylase N-4/N-6 domain-containing protein</fullName>
    </recommendedName>
</protein>
<gene>
    <name evidence="1" type="ORF">S03H2_03311</name>
</gene>
<dbReference type="EMBL" id="BARU01001212">
    <property type="protein sequence ID" value="GAH30178.1"/>
    <property type="molecule type" value="Genomic_DNA"/>
</dbReference>
<accession>X1GAX1</accession>
<evidence type="ECO:0000313" key="1">
    <source>
        <dbReference type="EMBL" id="GAH30178.1"/>
    </source>
</evidence>
<dbReference type="InterPro" id="IPR002052">
    <property type="entry name" value="DNA_methylase_N6_adenine_CS"/>
</dbReference>
<name>X1GAX1_9ZZZZ</name>
<dbReference type="AlphaFoldDB" id="X1GAX1"/>
<proteinExistence type="predicted"/>
<dbReference type="SUPFAM" id="SSF53335">
    <property type="entry name" value="S-adenosyl-L-methionine-dependent methyltransferases"/>
    <property type="match status" value="1"/>
</dbReference>
<sequence>MKISRVWAMPSSETFSILPIRNFVFKYLNKSHISIDPFARNFTSPTYTNDLNPNTKAKYHLDSLNFLQILKQKSIKADLVIFDPPYSPRQIKECYEGIGLKMNGREALRTASWKAEKDVIDQLLKPNGIFLWFNWNSAGMGQKRNYKILEILLVCHGSGHNDTICMAEQKMPDLFNK</sequence>
<dbReference type="GO" id="GO:0008168">
    <property type="term" value="F:methyltransferase activity"/>
    <property type="evidence" value="ECO:0007669"/>
    <property type="project" value="InterPro"/>
</dbReference>
<dbReference type="GO" id="GO:0032259">
    <property type="term" value="P:methylation"/>
    <property type="evidence" value="ECO:0007669"/>
    <property type="project" value="InterPro"/>
</dbReference>
<dbReference type="Gene3D" id="3.40.50.150">
    <property type="entry name" value="Vaccinia Virus protein VP39"/>
    <property type="match status" value="1"/>
</dbReference>